<proteinExistence type="inferred from homology"/>
<dbReference type="PROSITE" id="PS00061">
    <property type="entry name" value="ADH_SHORT"/>
    <property type="match status" value="1"/>
</dbReference>
<keyword evidence="2 3" id="KW-0560">Oxidoreductase</keyword>
<dbReference type="SUPFAM" id="SSF51735">
    <property type="entry name" value="NAD(P)-binding Rossmann-fold domains"/>
    <property type="match status" value="1"/>
</dbReference>
<dbReference type="EC" id="1.1.1.125" evidence="3"/>
<evidence type="ECO:0000313" key="3">
    <source>
        <dbReference type="EMBL" id="CUV02007.1"/>
    </source>
</evidence>
<accession>A0A170Q9R0</accession>
<sequence>MTSQKLFDLTGKVAVVTGGNGGIGLGIAMGLAGAGANIVIAARSVEKTAQALENIRALGVEAHGITVDVTQEPAIQRIVTSTIDHMGRLDILVNNSGIAVRAQPQELTAAQWDSVVDVNLRAAFLASKAAYAQMVKAGGGKVINVGSMYSIFGSDWGAPYAASKGGLVQLTKSLAVAWAKDNIQVNAVLPGWIVTDLTRGIQDSDPNRYDNISRRIPTGRWGEPSELAGAAVFLASTASDYVTGATLAIDGGYSSA</sequence>
<evidence type="ECO:0000256" key="2">
    <source>
        <dbReference type="ARBA" id="ARBA00023002"/>
    </source>
</evidence>
<dbReference type="GO" id="GO:0008678">
    <property type="term" value="F:2-deoxy-D-gluconate 3-dehydrogenase activity"/>
    <property type="evidence" value="ECO:0007669"/>
    <property type="project" value="UniProtKB-EC"/>
</dbReference>
<evidence type="ECO:0000256" key="1">
    <source>
        <dbReference type="ARBA" id="ARBA00006484"/>
    </source>
</evidence>
<dbReference type="PANTHER" id="PTHR42760">
    <property type="entry name" value="SHORT-CHAIN DEHYDROGENASES/REDUCTASES FAMILY MEMBER"/>
    <property type="match status" value="1"/>
</dbReference>
<dbReference type="FunFam" id="3.40.50.720:FF:000084">
    <property type="entry name" value="Short-chain dehydrogenase reductase"/>
    <property type="match status" value="1"/>
</dbReference>
<dbReference type="Pfam" id="PF13561">
    <property type="entry name" value="adh_short_C2"/>
    <property type="match status" value="1"/>
</dbReference>
<organism evidence="3">
    <name type="scientific">hydrothermal vent metagenome</name>
    <dbReference type="NCBI Taxonomy" id="652676"/>
    <lineage>
        <taxon>unclassified sequences</taxon>
        <taxon>metagenomes</taxon>
        <taxon>ecological metagenomes</taxon>
    </lineage>
</organism>
<dbReference type="InterPro" id="IPR036291">
    <property type="entry name" value="NAD(P)-bd_dom_sf"/>
</dbReference>
<dbReference type="PRINTS" id="PR00081">
    <property type="entry name" value="GDHRDH"/>
</dbReference>
<dbReference type="InterPro" id="IPR020904">
    <property type="entry name" value="Sc_DH/Rdtase_CS"/>
</dbReference>
<protein>
    <submittedName>
        <fullName evidence="3">2-deoxy-D-gluconate 3-dehydrogenase</fullName>
        <ecNumber evidence="3">1.1.1.125</ecNumber>
    </submittedName>
</protein>
<dbReference type="PANTHER" id="PTHR42760:SF5">
    <property type="entry name" value="2-DEHYDRO-3-DEOXY-D-GLUCONATE 5-DEHYDROGENASE"/>
    <property type="match status" value="1"/>
</dbReference>
<dbReference type="EMBL" id="FAXA01000167">
    <property type="protein sequence ID" value="CUV02007.1"/>
    <property type="molecule type" value="Genomic_DNA"/>
</dbReference>
<dbReference type="AlphaFoldDB" id="A0A170Q9R0"/>
<dbReference type="NCBIfam" id="NF005559">
    <property type="entry name" value="PRK07231.1"/>
    <property type="match status" value="1"/>
</dbReference>
<name>A0A170Q9R0_9ZZZZ</name>
<dbReference type="InterPro" id="IPR002347">
    <property type="entry name" value="SDR_fam"/>
</dbReference>
<gene>
    <name evidence="3" type="ORF">MGWOODY_Clf830</name>
</gene>
<dbReference type="PRINTS" id="PR00080">
    <property type="entry name" value="SDRFAMILY"/>
</dbReference>
<comment type="similarity">
    <text evidence="1">Belongs to the short-chain dehydrogenases/reductases (SDR) family.</text>
</comment>
<dbReference type="Gene3D" id="3.40.50.720">
    <property type="entry name" value="NAD(P)-binding Rossmann-like Domain"/>
    <property type="match status" value="1"/>
</dbReference>
<reference evidence="3" key="1">
    <citation type="submission" date="2015-10" db="EMBL/GenBank/DDBJ databases">
        <authorList>
            <person name="Gilbert D.G."/>
        </authorList>
    </citation>
    <scope>NUCLEOTIDE SEQUENCE</scope>
</reference>